<dbReference type="PANTHER" id="PTHR43701:SF2">
    <property type="entry name" value="MEMBRANE TRANSPORTER PROTEIN YJNA-RELATED"/>
    <property type="match status" value="1"/>
</dbReference>
<evidence type="ECO:0000313" key="6">
    <source>
        <dbReference type="EMBL" id="AHJ11997.1"/>
    </source>
</evidence>
<gene>
    <name evidence="6" type="ORF">SMUL_0728</name>
</gene>
<feature type="transmembrane region" description="Helical" evidence="5">
    <location>
        <begin position="97"/>
        <end position="115"/>
    </location>
</feature>
<name>A0AA86E1Q7_SULMK</name>
<dbReference type="InterPro" id="IPR051598">
    <property type="entry name" value="TSUP/Inactive_protease-like"/>
</dbReference>
<dbReference type="InterPro" id="IPR002781">
    <property type="entry name" value="TM_pro_TauE-like"/>
</dbReference>
<proteinExistence type="inferred from homology"/>
<evidence type="ECO:0000256" key="2">
    <source>
        <dbReference type="ARBA" id="ARBA00022692"/>
    </source>
</evidence>
<evidence type="ECO:0000256" key="5">
    <source>
        <dbReference type="RuleBase" id="RU363041"/>
    </source>
</evidence>
<feature type="transmembrane region" description="Helical" evidence="5">
    <location>
        <begin position="130"/>
        <end position="162"/>
    </location>
</feature>
<feature type="transmembrane region" description="Helical" evidence="5">
    <location>
        <begin position="169"/>
        <end position="190"/>
    </location>
</feature>
<dbReference type="GO" id="GO:0005886">
    <property type="term" value="C:plasma membrane"/>
    <property type="evidence" value="ECO:0007669"/>
    <property type="project" value="UniProtKB-SubCell"/>
</dbReference>
<keyword evidence="5" id="KW-1003">Cell membrane</keyword>
<dbReference type="AlphaFoldDB" id="A0AA86E1Q7"/>
<feature type="transmembrane region" description="Helical" evidence="5">
    <location>
        <begin position="6"/>
        <end position="30"/>
    </location>
</feature>
<feature type="transmembrane region" description="Helical" evidence="5">
    <location>
        <begin position="72"/>
        <end position="90"/>
    </location>
</feature>
<dbReference type="Pfam" id="PF01925">
    <property type="entry name" value="TauE"/>
    <property type="match status" value="1"/>
</dbReference>
<comment type="subcellular location">
    <subcellularLocation>
        <location evidence="5">Cell membrane</location>
        <topology evidence="5">Multi-pass membrane protein</topology>
    </subcellularLocation>
    <subcellularLocation>
        <location evidence="1">Membrane</location>
        <topology evidence="1">Multi-pass membrane protein</topology>
    </subcellularLocation>
</comment>
<keyword evidence="3 5" id="KW-1133">Transmembrane helix</keyword>
<comment type="similarity">
    <text evidence="5">Belongs to the 4-toluene sulfonate uptake permease (TSUP) (TC 2.A.102) family.</text>
</comment>
<sequence length="251" mass="26674">MVMLVGLAFFGILVGFSSGFFGIGGGTILVPALIYFGYDIKMAIGISVMQMIFSSMFGSYHNHKAGSLALKSGLILGLGSFIGAAFSGMIVDAMPHLALLILFAVILLLSIYKMFTASLEPQLCPNESTFLLLFIGVFVGAISISTGTGGAIFLTPALVGFLGWDIKKAVGTTLFFVIFGSISGFISLSAHGYVDYAVGAAIGLGSVIGVYFGVKLSHRIDKKMQKRALLILYTVMFILTFNKILSEMNIL</sequence>
<organism evidence="6 7">
    <name type="scientific">Sulfurospirillum multivorans (strain DM 12446 / JCM 15788 / NBRC 109480)</name>
    <dbReference type="NCBI Taxonomy" id="1150621"/>
    <lineage>
        <taxon>Bacteria</taxon>
        <taxon>Pseudomonadati</taxon>
        <taxon>Campylobacterota</taxon>
        <taxon>Epsilonproteobacteria</taxon>
        <taxon>Campylobacterales</taxon>
        <taxon>Sulfurospirillaceae</taxon>
        <taxon>Sulfurospirillum</taxon>
    </lineage>
</organism>
<keyword evidence="4 5" id="KW-0472">Membrane</keyword>
<dbReference type="KEGG" id="smul:SMUL_0728"/>
<feature type="transmembrane region" description="Helical" evidence="5">
    <location>
        <begin position="42"/>
        <end position="60"/>
    </location>
</feature>
<dbReference type="PANTHER" id="PTHR43701">
    <property type="entry name" value="MEMBRANE TRANSPORTER PROTEIN MJ0441-RELATED"/>
    <property type="match status" value="1"/>
</dbReference>
<dbReference type="Proteomes" id="UP000019322">
    <property type="component" value="Chromosome"/>
</dbReference>
<protein>
    <recommendedName>
        <fullName evidence="5">Probable membrane transporter protein</fullName>
    </recommendedName>
</protein>
<keyword evidence="2 5" id="KW-0812">Transmembrane</keyword>
<evidence type="ECO:0000256" key="3">
    <source>
        <dbReference type="ARBA" id="ARBA00022989"/>
    </source>
</evidence>
<accession>A0AA86E1Q7</accession>
<feature type="transmembrane region" description="Helical" evidence="5">
    <location>
        <begin position="228"/>
        <end position="245"/>
    </location>
</feature>
<reference evidence="6 7" key="1">
    <citation type="journal article" date="2014" name="Environ. Microbiol.">
        <title>Insights into organohalide respiration and the versatile catabolism of Sulfurospirillum multivorans gained from comparative genomics and physiological studies.</title>
        <authorList>
            <person name="Goris T."/>
            <person name="Schubert T."/>
            <person name="Gadkari J."/>
            <person name="Wubet T."/>
            <person name="Tarkka M."/>
            <person name="Buscot F."/>
            <person name="Adrian L."/>
            <person name="Diekert G."/>
        </authorList>
    </citation>
    <scope>NUCLEOTIDE SEQUENCE [LARGE SCALE GENOMIC DNA]</scope>
    <source>
        <strain evidence="7">DM 12446 / JCM 15788 / NBRC 109480</strain>
    </source>
</reference>
<evidence type="ECO:0000313" key="7">
    <source>
        <dbReference type="Proteomes" id="UP000019322"/>
    </source>
</evidence>
<feature type="transmembrane region" description="Helical" evidence="5">
    <location>
        <begin position="196"/>
        <end position="216"/>
    </location>
</feature>
<evidence type="ECO:0000256" key="1">
    <source>
        <dbReference type="ARBA" id="ARBA00004141"/>
    </source>
</evidence>
<evidence type="ECO:0000256" key="4">
    <source>
        <dbReference type="ARBA" id="ARBA00023136"/>
    </source>
</evidence>
<dbReference type="EMBL" id="CP007201">
    <property type="protein sequence ID" value="AHJ11997.1"/>
    <property type="molecule type" value="Genomic_DNA"/>
</dbReference>